<gene>
    <name evidence="2" type="ORF">RHABOEDO_001063</name>
</gene>
<name>A0ABX8V5J0_9BACT</name>
<feature type="compositionally biased region" description="Basic and acidic residues" evidence="1">
    <location>
        <begin position="1"/>
        <end position="11"/>
    </location>
</feature>
<protein>
    <recommendedName>
        <fullName evidence="4">Transposase</fullName>
    </recommendedName>
</protein>
<keyword evidence="3" id="KW-1185">Reference proteome</keyword>
<evidence type="ECO:0008006" key="4">
    <source>
        <dbReference type="Google" id="ProtNLM"/>
    </source>
</evidence>
<dbReference type="EMBL" id="CP075587">
    <property type="protein sequence ID" value="QYF48837.1"/>
    <property type="molecule type" value="Genomic_DNA"/>
</dbReference>
<reference evidence="2 3" key="1">
    <citation type="journal article" date="2022" name="bioRxiv">
        <title>Ecology and evolution of chlamydial symbionts of arthropods.</title>
        <authorList>
            <person name="Halter T."/>
            <person name="Koestlbacher S."/>
            <person name="Collingro A."/>
            <person name="Sixt B.S."/>
            <person name="Toenshoff E.R."/>
            <person name="Hendrickx F."/>
            <person name="Kostanjsek R."/>
            <person name="Horn M."/>
        </authorList>
    </citation>
    <scope>NUCLEOTIDE SEQUENCE [LARGE SCALE GENOMIC DNA]</scope>
    <source>
        <strain evidence="2">W744xW776</strain>
    </source>
</reference>
<proteinExistence type="predicted"/>
<dbReference type="RefSeq" id="WP_215216430.1">
    <property type="nucleotide sequence ID" value="NZ_CP075587.1"/>
</dbReference>
<evidence type="ECO:0000313" key="2">
    <source>
        <dbReference type="EMBL" id="QYF48837.1"/>
    </source>
</evidence>
<accession>A0ABX8V5J0</accession>
<organism evidence="2 3">
    <name type="scientific">Candidatus Rhabdochlamydia oedothoracis</name>
    <dbReference type="NCBI Taxonomy" id="2720720"/>
    <lineage>
        <taxon>Bacteria</taxon>
        <taxon>Pseudomonadati</taxon>
        <taxon>Chlamydiota</taxon>
        <taxon>Chlamydiia</taxon>
        <taxon>Parachlamydiales</taxon>
        <taxon>Candidatus Rhabdochlamydiaceae</taxon>
        <taxon>Candidatus Rhabdochlamydia</taxon>
    </lineage>
</organism>
<sequence>MVRLSKQERIRNISPRRPRCPSTKTGPKKDNLPQGFKVHANAIDTELAQRAFIPKIK</sequence>
<evidence type="ECO:0000256" key="1">
    <source>
        <dbReference type="SAM" id="MobiDB-lite"/>
    </source>
</evidence>
<feature type="region of interest" description="Disordered" evidence="1">
    <location>
        <begin position="1"/>
        <end position="34"/>
    </location>
</feature>
<evidence type="ECO:0000313" key="3">
    <source>
        <dbReference type="Proteomes" id="UP000826014"/>
    </source>
</evidence>
<dbReference type="Proteomes" id="UP000826014">
    <property type="component" value="Chromosome"/>
</dbReference>